<proteinExistence type="predicted"/>
<accession>A0A484IB96</accession>
<evidence type="ECO:0000313" key="1">
    <source>
        <dbReference type="EMBL" id="VFJ14055.1"/>
    </source>
</evidence>
<gene>
    <name evidence="1" type="ORF">NFRAN_1733</name>
</gene>
<reference evidence="1 2" key="1">
    <citation type="submission" date="2019-02" db="EMBL/GenBank/DDBJ databases">
        <authorList>
            <person name="Lehtovirta-Morley E L."/>
        </authorList>
    </citation>
    <scope>NUCLEOTIDE SEQUENCE [LARGE SCALE GENOMIC DNA]</scope>
    <source>
        <strain evidence="1">NFRAN1</strain>
    </source>
</reference>
<evidence type="ECO:0000313" key="2">
    <source>
        <dbReference type="Proteomes" id="UP000294299"/>
    </source>
</evidence>
<name>A0A484IB96_9ARCH</name>
<dbReference type="AlphaFoldDB" id="A0A484IB96"/>
<protein>
    <submittedName>
        <fullName evidence="1">Uncharacterized protein</fullName>
    </submittedName>
</protein>
<dbReference type="EMBL" id="LR216287">
    <property type="protein sequence ID" value="VFJ14055.1"/>
    <property type="molecule type" value="Genomic_DNA"/>
</dbReference>
<dbReference type="KEGG" id="nfn:NFRAN_1733"/>
<keyword evidence="2" id="KW-1185">Reference proteome</keyword>
<sequence>MQMQYVKKTYFSPNYLIKLSLNTAINKKIPPMKLDTLKNKNIELFDEINSQN</sequence>
<organism evidence="1 2">
    <name type="scientific">Candidatus Nitrosocosmicus franklandianus</name>
    <dbReference type="NCBI Taxonomy" id="1798806"/>
    <lineage>
        <taxon>Archaea</taxon>
        <taxon>Nitrososphaerota</taxon>
        <taxon>Nitrososphaeria</taxon>
        <taxon>Nitrososphaerales</taxon>
        <taxon>Nitrososphaeraceae</taxon>
        <taxon>Candidatus Nitrosocosmicus</taxon>
    </lineage>
</organism>
<dbReference type="Proteomes" id="UP000294299">
    <property type="component" value="Chromosome NFRAN"/>
</dbReference>